<dbReference type="Pfam" id="PF08460">
    <property type="entry name" value="SH3_5"/>
    <property type="match status" value="1"/>
</dbReference>
<evidence type="ECO:0000256" key="1">
    <source>
        <dbReference type="ARBA" id="ARBA00010646"/>
    </source>
</evidence>
<reference evidence="3 4" key="1">
    <citation type="submission" date="2019-10" db="EMBL/GenBank/DDBJ databases">
        <title>Lactobacillus agilis SN811 Whole Genome Sequencing Project.</title>
        <authorList>
            <person name="Suzuki S."/>
            <person name="Endo A."/>
            <person name="Maeno S."/>
            <person name="Shiwa Y."/>
            <person name="Matsutani M."/>
            <person name="Kajikawa A."/>
        </authorList>
    </citation>
    <scope>NUCLEOTIDE SEQUENCE [LARGE SCALE GENOMIC DNA]</scope>
    <source>
        <strain evidence="3 4">SN811</strain>
    </source>
</reference>
<dbReference type="AlphaFoldDB" id="A0A6F9Y4G8"/>
<dbReference type="SUPFAM" id="SSF54106">
    <property type="entry name" value="LysM domain"/>
    <property type="match status" value="1"/>
</dbReference>
<evidence type="ECO:0000259" key="2">
    <source>
        <dbReference type="PROSITE" id="PS51782"/>
    </source>
</evidence>
<evidence type="ECO:0000313" key="4">
    <source>
        <dbReference type="Proteomes" id="UP000494160"/>
    </source>
</evidence>
<dbReference type="PROSITE" id="PS51782">
    <property type="entry name" value="LYSM"/>
    <property type="match status" value="1"/>
</dbReference>
<dbReference type="Gene3D" id="3.10.350.10">
    <property type="entry name" value="LysM domain"/>
    <property type="match status" value="1"/>
</dbReference>
<dbReference type="InterPro" id="IPR003646">
    <property type="entry name" value="SH3-like_bac-type"/>
</dbReference>
<dbReference type="PANTHER" id="PTHR34135:SF2">
    <property type="entry name" value="LYSOZYME"/>
    <property type="match status" value="1"/>
</dbReference>
<evidence type="ECO:0000313" key="3">
    <source>
        <dbReference type="EMBL" id="GET12372.1"/>
    </source>
</evidence>
<feature type="domain" description="LysM" evidence="2">
    <location>
        <begin position="334"/>
        <end position="378"/>
    </location>
</feature>
<dbReference type="Proteomes" id="UP000494160">
    <property type="component" value="Unassembled WGS sequence"/>
</dbReference>
<dbReference type="Gene3D" id="2.30.30.40">
    <property type="entry name" value="SH3 Domains"/>
    <property type="match status" value="1"/>
</dbReference>
<dbReference type="GO" id="GO:0016998">
    <property type="term" value="P:cell wall macromolecule catabolic process"/>
    <property type="evidence" value="ECO:0007669"/>
    <property type="project" value="InterPro"/>
</dbReference>
<dbReference type="GO" id="GO:0003796">
    <property type="term" value="F:lysozyme activity"/>
    <property type="evidence" value="ECO:0007669"/>
    <property type="project" value="InterPro"/>
</dbReference>
<dbReference type="Pfam" id="PF01476">
    <property type="entry name" value="LysM"/>
    <property type="match status" value="1"/>
</dbReference>
<protein>
    <submittedName>
        <fullName evidence="3">Endolysin</fullName>
    </submittedName>
</protein>
<dbReference type="CDD" id="cd00118">
    <property type="entry name" value="LysM"/>
    <property type="match status" value="1"/>
</dbReference>
<dbReference type="EMBL" id="BLAP01000030">
    <property type="protein sequence ID" value="GET12372.1"/>
    <property type="molecule type" value="Genomic_DNA"/>
</dbReference>
<name>A0A6F9Y4G8_9LACO</name>
<comment type="caution">
    <text evidence="3">The sequence shown here is derived from an EMBL/GenBank/DDBJ whole genome shotgun (WGS) entry which is preliminary data.</text>
</comment>
<sequence length="378" mass="41946">MKRKNKIILSLIGISIGLFLSLGKIDAARYDMVDVSNHNGSISTSQFVNIRNQYGVKAVTTKLSEGTTYHDWTARSNIANAQAAGLFINGYHFARYYDVNSARNEAVWAVQCAKQDGLPIGAVLVSDVEASEQRGISKATLNAANAEFKRVVEEAGYRYDVYTMGSWVWSKMDVYGGWIAQYPYNVSIDKWTGNNAWQWSSTARLSGIRGYLDVSQLYTDYYTGNLDKNAVISNAQTAQADTKTEAKRNTASDEDYSQRGTFRVGTVLNIRNSPSLSGSVAGTYYPGETLIYDHVYIKDGYAWAGYTSWSGRRHYVAMGVMGGQEYGRRTTGRKTYTVHYGDTLGVIANRLGVNVYTLARNNGIGNINLIYPGQQLNY</sequence>
<dbReference type="GO" id="GO:0016052">
    <property type="term" value="P:carbohydrate catabolic process"/>
    <property type="evidence" value="ECO:0007669"/>
    <property type="project" value="TreeGrafter"/>
</dbReference>
<dbReference type="InterPro" id="IPR017853">
    <property type="entry name" value="GH"/>
</dbReference>
<dbReference type="GO" id="GO:0009253">
    <property type="term" value="P:peptidoglycan catabolic process"/>
    <property type="evidence" value="ECO:0007669"/>
    <property type="project" value="InterPro"/>
</dbReference>
<dbReference type="PANTHER" id="PTHR34135">
    <property type="entry name" value="LYSOZYME"/>
    <property type="match status" value="1"/>
</dbReference>
<dbReference type="InterPro" id="IPR018392">
    <property type="entry name" value="LysM"/>
</dbReference>
<gene>
    <name evidence="3" type="ORF">SN811_08720</name>
</gene>
<comment type="similarity">
    <text evidence="1">Belongs to the glycosyl hydrolase 25 family.</text>
</comment>
<accession>A0A6F9Y4G8</accession>
<dbReference type="SUPFAM" id="SSF51445">
    <property type="entry name" value="(Trans)glycosidases"/>
    <property type="match status" value="1"/>
</dbReference>
<dbReference type="Gene3D" id="3.20.20.80">
    <property type="entry name" value="Glycosidases"/>
    <property type="match status" value="1"/>
</dbReference>
<dbReference type="PROSITE" id="PS51904">
    <property type="entry name" value="GLYCOSYL_HYDROL_F25_2"/>
    <property type="match status" value="1"/>
</dbReference>
<dbReference type="InterPro" id="IPR036779">
    <property type="entry name" value="LysM_dom_sf"/>
</dbReference>
<dbReference type="RefSeq" id="WP_172577196.1">
    <property type="nucleotide sequence ID" value="NZ_BLAP01000030.1"/>
</dbReference>
<dbReference type="Pfam" id="PF01183">
    <property type="entry name" value="Glyco_hydro_25"/>
    <property type="match status" value="1"/>
</dbReference>
<proteinExistence type="inferred from homology"/>
<dbReference type="SMART" id="SM00257">
    <property type="entry name" value="LysM"/>
    <property type="match status" value="1"/>
</dbReference>
<organism evidence="3 4">
    <name type="scientific">Ligilactobacillus agilis</name>
    <dbReference type="NCBI Taxonomy" id="1601"/>
    <lineage>
        <taxon>Bacteria</taxon>
        <taxon>Bacillati</taxon>
        <taxon>Bacillota</taxon>
        <taxon>Bacilli</taxon>
        <taxon>Lactobacillales</taxon>
        <taxon>Lactobacillaceae</taxon>
        <taxon>Ligilactobacillus</taxon>
    </lineage>
</organism>
<dbReference type="InterPro" id="IPR002053">
    <property type="entry name" value="Glyco_hydro_25"/>
</dbReference>